<evidence type="ECO:0000313" key="2">
    <source>
        <dbReference type="EMBL" id="UOQ45333.1"/>
    </source>
</evidence>
<gene>
    <name evidence="2" type="ORF">MUN89_05125</name>
</gene>
<name>A0ABY4ENC2_9BACI</name>
<feature type="region of interest" description="Disordered" evidence="1">
    <location>
        <begin position="17"/>
        <end position="45"/>
    </location>
</feature>
<keyword evidence="3" id="KW-1185">Reference proteome</keyword>
<protein>
    <submittedName>
        <fullName evidence="2">Uncharacterized protein</fullName>
    </submittedName>
</protein>
<dbReference type="Proteomes" id="UP000831787">
    <property type="component" value="Chromosome"/>
</dbReference>
<accession>A0ABY4ENC2</accession>
<organism evidence="2 3">
    <name type="scientific">Halobacillus salinarum</name>
    <dbReference type="NCBI Taxonomy" id="2932257"/>
    <lineage>
        <taxon>Bacteria</taxon>
        <taxon>Bacillati</taxon>
        <taxon>Bacillota</taxon>
        <taxon>Bacilli</taxon>
        <taxon>Bacillales</taxon>
        <taxon>Bacillaceae</taxon>
        <taxon>Halobacillus</taxon>
    </lineage>
</organism>
<proteinExistence type="predicted"/>
<evidence type="ECO:0000256" key="1">
    <source>
        <dbReference type="SAM" id="MobiDB-lite"/>
    </source>
</evidence>
<sequence>MSLSFACFFVANNEKTAGDPCRTKEKAVEHTEKKGIESPDEMNSKSKTALPVFRIAGTGCPWLTGDEVDRSKVS</sequence>
<evidence type="ECO:0000313" key="3">
    <source>
        <dbReference type="Proteomes" id="UP000831787"/>
    </source>
</evidence>
<reference evidence="2 3" key="1">
    <citation type="submission" date="2022-04" db="EMBL/GenBank/DDBJ databases">
        <title>Halobacillus sp. isolated from saltern.</title>
        <authorList>
            <person name="Won M."/>
            <person name="Lee C.-M."/>
            <person name="Woen H.-Y."/>
            <person name="Kwon S.-W."/>
        </authorList>
    </citation>
    <scope>NUCLEOTIDE SEQUENCE [LARGE SCALE GENOMIC DNA]</scope>
    <source>
        <strain evidence="2 3">SSBR10-3</strain>
    </source>
</reference>
<dbReference type="EMBL" id="CP095073">
    <property type="protein sequence ID" value="UOQ45333.1"/>
    <property type="molecule type" value="Genomic_DNA"/>
</dbReference>
<feature type="compositionally biased region" description="Basic and acidic residues" evidence="1">
    <location>
        <begin position="21"/>
        <end position="37"/>
    </location>
</feature>
<dbReference type="RefSeq" id="WP_244711975.1">
    <property type="nucleotide sequence ID" value="NZ_CP095073.1"/>
</dbReference>